<feature type="signal peptide" evidence="4">
    <location>
        <begin position="1"/>
        <end position="29"/>
    </location>
</feature>
<dbReference type="Pfam" id="PF20067">
    <property type="entry name" value="SSL_N"/>
    <property type="match status" value="1"/>
</dbReference>
<protein>
    <recommendedName>
        <fullName evidence="5">Strictosidine synthase conserved region domain-containing protein</fullName>
    </recommendedName>
</protein>
<dbReference type="SUPFAM" id="SSF63829">
    <property type="entry name" value="Calcium-dependent phosphotriesterase"/>
    <property type="match status" value="1"/>
</dbReference>
<evidence type="ECO:0000313" key="6">
    <source>
        <dbReference type="EMBL" id="TDH72843.1"/>
    </source>
</evidence>
<feature type="domain" description="Strictosidine synthase conserved region" evidence="5">
    <location>
        <begin position="203"/>
        <end position="285"/>
    </location>
</feature>
<dbReference type="RefSeq" id="XP_067822342.1">
    <property type="nucleotide sequence ID" value="XM_067958680.1"/>
</dbReference>
<reference evidence="6 7" key="1">
    <citation type="journal article" date="2021" name="Genome Biol.">
        <title>AFLAP: assembly-free linkage analysis pipeline using k-mers from genome sequencing data.</title>
        <authorList>
            <person name="Fletcher K."/>
            <person name="Zhang L."/>
            <person name="Gil J."/>
            <person name="Han R."/>
            <person name="Cavanaugh K."/>
            <person name="Michelmore R."/>
        </authorList>
    </citation>
    <scope>NUCLEOTIDE SEQUENCE [LARGE SCALE GENOMIC DNA]</scope>
    <source>
        <strain evidence="6 7">SF5</strain>
    </source>
</reference>
<dbReference type="PANTHER" id="PTHR10426">
    <property type="entry name" value="STRICTOSIDINE SYNTHASE-RELATED"/>
    <property type="match status" value="1"/>
</dbReference>
<gene>
    <name evidence="6" type="ORF">CCR75_000573</name>
</gene>
<dbReference type="InterPro" id="IPR018119">
    <property type="entry name" value="Strictosidine_synth_cons-reg"/>
</dbReference>
<keyword evidence="7" id="KW-1185">Reference proteome</keyword>
<keyword evidence="4" id="KW-0732">Signal</keyword>
<proteinExistence type="inferred from homology"/>
<evidence type="ECO:0000256" key="4">
    <source>
        <dbReference type="SAM" id="SignalP"/>
    </source>
</evidence>
<dbReference type="AlphaFoldDB" id="A0A976IJB1"/>
<evidence type="ECO:0000256" key="1">
    <source>
        <dbReference type="ARBA" id="ARBA00009191"/>
    </source>
</evidence>
<dbReference type="OrthoDB" id="5307922at2759"/>
<dbReference type="Gene3D" id="2.120.10.30">
    <property type="entry name" value="TolB, C-terminal domain"/>
    <property type="match status" value="1"/>
</dbReference>
<evidence type="ECO:0000259" key="5">
    <source>
        <dbReference type="Pfam" id="PF03088"/>
    </source>
</evidence>
<keyword evidence="3" id="KW-0325">Glycoprotein</keyword>
<dbReference type="InterPro" id="IPR011042">
    <property type="entry name" value="6-blade_b-propeller_TolB-like"/>
</dbReference>
<sequence length="418" mass="46766">MVFMSLRNYLSRELLAACFFVMLLSSTLDQYPGEVDPLPYNCDYELHTREQEARYDKTQQLIRNTKLFEPPQIERLFLDQALGAEDMAVSQDGIAYVGLTDGRIASFDAAANRLGNFSRTGRHVPGCGASDMEGICGRPLGLIFASATPFSTFMNRIPSSKPFPGDQVLLVADAYKGVFLFDANGKRTLLFSRTKEEKLNYFNGIAVVHATGEVYVSASSQRFQRNQTVLDFLERNPTGSLVHFDPRTKQVRIVAKNLGYPNGLTLDQKRLGLLVALSFQSKIVRFDFLTKQMTDFAFLPGDPDNISIEKIGLGTKEKEVLMVAMVSHNDGSIIHQMRESVKVRKLLSLLPTWVTMSLVHKVGFFASVDLDTGDINFVYEASQGQTPMVSGVRRFGDHIYLLSWARSYLTRIPAALLQ</sequence>
<dbReference type="KEGG" id="blac:94344351"/>
<evidence type="ECO:0000256" key="2">
    <source>
        <dbReference type="ARBA" id="ARBA00022553"/>
    </source>
</evidence>
<dbReference type="Proteomes" id="UP000294530">
    <property type="component" value="Unassembled WGS sequence"/>
</dbReference>
<dbReference type="PANTHER" id="PTHR10426:SF88">
    <property type="entry name" value="ADIPOCYTE PLASMA MEMBRANE-ASSOCIATED PROTEIN HEMOMUCIN-RELATED"/>
    <property type="match status" value="1"/>
</dbReference>
<dbReference type="Pfam" id="PF03088">
    <property type="entry name" value="Str_synth"/>
    <property type="match status" value="1"/>
</dbReference>
<keyword evidence="2" id="KW-0597">Phosphoprotein</keyword>
<evidence type="ECO:0000256" key="3">
    <source>
        <dbReference type="ARBA" id="ARBA00023180"/>
    </source>
</evidence>
<evidence type="ECO:0000313" key="7">
    <source>
        <dbReference type="Proteomes" id="UP000294530"/>
    </source>
</evidence>
<feature type="chain" id="PRO_5037124823" description="Strictosidine synthase conserved region domain-containing protein" evidence="4">
    <location>
        <begin position="30"/>
        <end position="418"/>
    </location>
</feature>
<dbReference type="GO" id="GO:0016787">
    <property type="term" value="F:hydrolase activity"/>
    <property type="evidence" value="ECO:0007669"/>
    <property type="project" value="TreeGrafter"/>
</dbReference>
<organism evidence="6 7">
    <name type="scientific">Bremia lactucae</name>
    <name type="common">Lettuce downy mildew</name>
    <dbReference type="NCBI Taxonomy" id="4779"/>
    <lineage>
        <taxon>Eukaryota</taxon>
        <taxon>Sar</taxon>
        <taxon>Stramenopiles</taxon>
        <taxon>Oomycota</taxon>
        <taxon>Peronosporomycetes</taxon>
        <taxon>Peronosporales</taxon>
        <taxon>Peronosporaceae</taxon>
        <taxon>Bremia</taxon>
    </lineage>
</organism>
<dbReference type="GeneID" id="94344351"/>
<comment type="similarity">
    <text evidence="1">Belongs to the strictosidine synthase family.</text>
</comment>
<comment type="caution">
    <text evidence="6">The sequence shown here is derived from an EMBL/GenBank/DDBJ whole genome shotgun (WGS) entry which is preliminary data.</text>
</comment>
<dbReference type="EMBL" id="SHOA02000001">
    <property type="protein sequence ID" value="TDH72843.1"/>
    <property type="molecule type" value="Genomic_DNA"/>
</dbReference>
<name>A0A976IJB1_BRELC</name>
<accession>A0A976IJB1</accession>
<dbReference type="GO" id="GO:0012505">
    <property type="term" value="C:endomembrane system"/>
    <property type="evidence" value="ECO:0007669"/>
    <property type="project" value="TreeGrafter"/>
</dbReference>